<dbReference type="Pfam" id="PF17231">
    <property type="entry name" value="DUF5305"/>
    <property type="match status" value="1"/>
</dbReference>
<sequence>MAAIDRGVRIRAFVQTWFAVGVVVLLLATLVGGWWAYQVNVVPDVAEEERLVEQWDESTAYDHSASIEQDSVPFEEGEVVSNRPIYYTNLSSGLNGTYTYGYSAEDGDVSVTTETLLLIRAGELEDQRVVETYWEVAEPLESTSADSVGPSDEHAVEFSVNVTDVLETIETVERQVGATEGLVDVRVVSVTDVDGTVEGESHADTYESEMIMVVDPATFRVIETDTITEDHPSFETVQLIAEPSPHEVYGSILLFTAAFVLLVALSFARIGGYTDLSENEQELLRLERDRAQYDDWITTGKFPSEREYEQTVLVDDLEGLTDVAIDTNKRVIEDTQLGVSTVLDDEYIYLYVHPNSPARDWLVNYADTTLEEFEANAF</sequence>
<keyword evidence="1" id="KW-1133">Transmembrane helix</keyword>
<evidence type="ECO:0000313" key="3">
    <source>
        <dbReference type="Proteomes" id="UP000273828"/>
    </source>
</evidence>
<evidence type="ECO:0000313" key="2">
    <source>
        <dbReference type="EMBL" id="RQG89168.1"/>
    </source>
</evidence>
<comment type="caution">
    <text evidence="2">The sequence shown here is derived from an EMBL/GenBank/DDBJ whole genome shotgun (WGS) entry which is preliminary data.</text>
</comment>
<proteinExistence type="predicted"/>
<dbReference type="Proteomes" id="UP000273828">
    <property type="component" value="Unassembled WGS sequence"/>
</dbReference>
<dbReference type="InterPro" id="IPR035185">
    <property type="entry name" value="DUF5305"/>
</dbReference>
<keyword evidence="1" id="KW-0472">Membrane</keyword>
<gene>
    <name evidence="2" type="ORF">EA462_12435</name>
</gene>
<dbReference type="OrthoDB" id="270764at2157"/>
<keyword evidence="1" id="KW-0812">Transmembrane</keyword>
<feature type="transmembrane region" description="Helical" evidence="1">
    <location>
        <begin position="12"/>
        <end position="37"/>
    </location>
</feature>
<reference evidence="2 3" key="1">
    <citation type="submission" date="2018-10" db="EMBL/GenBank/DDBJ databases">
        <title>Natrarchaeobius chitinivorans gen. nov., sp. nov., and Natrarchaeobius haloalkaliphilus sp. nov., alkaliphilic, chitin-utilizing haloarchaea from hypersaline alkaline lakes.</title>
        <authorList>
            <person name="Sorokin D.Y."/>
            <person name="Elcheninov A.G."/>
            <person name="Kostrikina N.A."/>
            <person name="Bale N.J."/>
            <person name="Sinninghe Damste J.S."/>
            <person name="Khijniak T.V."/>
            <person name="Kublanov I.V."/>
            <person name="Toshchakov S.V."/>
        </authorList>
    </citation>
    <scope>NUCLEOTIDE SEQUENCE [LARGE SCALE GENOMIC DNA]</scope>
    <source>
        <strain evidence="2 3">AArcht-Sl</strain>
    </source>
</reference>
<evidence type="ECO:0000256" key="1">
    <source>
        <dbReference type="SAM" id="Phobius"/>
    </source>
</evidence>
<accession>A0A3N6LKI7</accession>
<dbReference type="AlphaFoldDB" id="A0A3N6LKI7"/>
<name>A0A3N6LKI7_9EURY</name>
<organism evidence="2 3">
    <name type="scientific">Natrarchaeobius halalkaliphilus</name>
    <dbReference type="NCBI Taxonomy" id="1679091"/>
    <lineage>
        <taxon>Archaea</taxon>
        <taxon>Methanobacteriati</taxon>
        <taxon>Methanobacteriota</taxon>
        <taxon>Stenosarchaea group</taxon>
        <taxon>Halobacteria</taxon>
        <taxon>Halobacteriales</taxon>
        <taxon>Natrialbaceae</taxon>
        <taxon>Natrarchaeobius</taxon>
    </lineage>
</organism>
<evidence type="ECO:0008006" key="4">
    <source>
        <dbReference type="Google" id="ProtNLM"/>
    </source>
</evidence>
<protein>
    <recommendedName>
        <fullName evidence="4">DUF5305 domain-containing protein</fullName>
    </recommendedName>
</protein>
<keyword evidence="3" id="KW-1185">Reference proteome</keyword>
<dbReference type="EMBL" id="REFY01000004">
    <property type="protein sequence ID" value="RQG89168.1"/>
    <property type="molecule type" value="Genomic_DNA"/>
</dbReference>
<dbReference type="RefSeq" id="WP_124178860.1">
    <property type="nucleotide sequence ID" value="NZ_REFY01000004.1"/>
</dbReference>